<dbReference type="EMBL" id="GBXM01074942">
    <property type="protein sequence ID" value="JAH33635.1"/>
    <property type="molecule type" value="Transcribed_RNA"/>
</dbReference>
<name>A0A0E9RZ24_ANGAN</name>
<protein>
    <submittedName>
        <fullName evidence="1">Uncharacterized protein</fullName>
    </submittedName>
</protein>
<proteinExistence type="predicted"/>
<accession>A0A0E9RZ24</accession>
<evidence type="ECO:0000313" key="1">
    <source>
        <dbReference type="EMBL" id="JAH33635.1"/>
    </source>
</evidence>
<organism evidence="1">
    <name type="scientific">Anguilla anguilla</name>
    <name type="common">European freshwater eel</name>
    <name type="synonym">Muraena anguilla</name>
    <dbReference type="NCBI Taxonomy" id="7936"/>
    <lineage>
        <taxon>Eukaryota</taxon>
        <taxon>Metazoa</taxon>
        <taxon>Chordata</taxon>
        <taxon>Craniata</taxon>
        <taxon>Vertebrata</taxon>
        <taxon>Euteleostomi</taxon>
        <taxon>Actinopterygii</taxon>
        <taxon>Neopterygii</taxon>
        <taxon>Teleostei</taxon>
        <taxon>Anguilliformes</taxon>
        <taxon>Anguillidae</taxon>
        <taxon>Anguilla</taxon>
    </lineage>
</organism>
<sequence length="13" mass="1648">MVNMRLKWRLSTL</sequence>
<reference evidence="1" key="2">
    <citation type="journal article" date="2015" name="Fish Shellfish Immunol.">
        <title>Early steps in the European eel (Anguilla anguilla)-Vibrio vulnificus interaction in the gills: Role of the RtxA13 toxin.</title>
        <authorList>
            <person name="Callol A."/>
            <person name="Pajuelo D."/>
            <person name="Ebbesson L."/>
            <person name="Teles M."/>
            <person name="MacKenzie S."/>
            <person name="Amaro C."/>
        </authorList>
    </citation>
    <scope>NUCLEOTIDE SEQUENCE</scope>
</reference>
<reference evidence="1" key="1">
    <citation type="submission" date="2014-11" db="EMBL/GenBank/DDBJ databases">
        <authorList>
            <person name="Amaro Gonzalez C."/>
        </authorList>
    </citation>
    <scope>NUCLEOTIDE SEQUENCE</scope>
</reference>